<protein>
    <submittedName>
        <fullName evidence="2">Uncharacterized protein</fullName>
    </submittedName>
</protein>
<dbReference type="WBParaSite" id="ES5_v2.g492.t1">
    <property type="protein sequence ID" value="ES5_v2.g492.t1"/>
    <property type="gene ID" value="ES5_v2.g492"/>
</dbReference>
<name>A0AC34GNW4_9BILA</name>
<dbReference type="Proteomes" id="UP000887579">
    <property type="component" value="Unplaced"/>
</dbReference>
<sequence>MSTIASIIFQSATTTEAPPEFLGVSITAWIIMLCVVCGVILIALLLLACCCLCCPVSSEEEEKAKKSAETASTQKRTAAPFVPVASKLFFLLFLSNIFNCTSAFTFSIENIQDNAVTYFIGWTTIT</sequence>
<evidence type="ECO:0000313" key="1">
    <source>
        <dbReference type="Proteomes" id="UP000887579"/>
    </source>
</evidence>
<organism evidence="1 2">
    <name type="scientific">Panagrolaimus sp. ES5</name>
    <dbReference type="NCBI Taxonomy" id="591445"/>
    <lineage>
        <taxon>Eukaryota</taxon>
        <taxon>Metazoa</taxon>
        <taxon>Ecdysozoa</taxon>
        <taxon>Nematoda</taxon>
        <taxon>Chromadorea</taxon>
        <taxon>Rhabditida</taxon>
        <taxon>Tylenchina</taxon>
        <taxon>Panagrolaimomorpha</taxon>
        <taxon>Panagrolaimoidea</taxon>
        <taxon>Panagrolaimidae</taxon>
        <taxon>Panagrolaimus</taxon>
    </lineage>
</organism>
<evidence type="ECO:0000313" key="2">
    <source>
        <dbReference type="WBParaSite" id="ES5_v2.g492.t1"/>
    </source>
</evidence>
<proteinExistence type="predicted"/>
<reference evidence="2" key="1">
    <citation type="submission" date="2022-11" db="UniProtKB">
        <authorList>
            <consortium name="WormBaseParasite"/>
        </authorList>
    </citation>
    <scope>IDENTIFICATION</scope>
</reference>
<accession>A0AC34GNW4</accession>